<comment type="caution">
    <text evidence="2">The sequence shown here is derived from an EMBL/GenBank/DDBJ whole genome shotgun (WGS) entry which is preliminary data.</text>
</comment>
<dbReference type="AlphaFoldDB" id="A0A6A7KD92"/>
<accession>A0A6A7KD92</accession>
<protein>
    <submittedName>
        <fullName evidence="2">DUF1659 domain-containing protein</fullName>
    </submittedName>
</protein>
<dbReference type="RefSeq" id="WP_152806270.1">
    <property type="nucleotide sequence ID" value="NZ_WHNX01000034.1"/>
</dbReference>
<evidence type="ECO:0000313" key="2">
    <source>
        <dbReference type="EMBL" id="MPW26983.1"/>
    </source>
</evidence>
<evidence type="ECO:0000259" key="1">
    <source>
        <dbReference type="Pfam" id="PF07872"/>
    </source>
</evidence>
<dbReference type="EMBL" id="WHNX01000034">
    <property type="protein sequence ID" value="MPW26983.1"/>
    <property type="molecule type" value="Genomic_DNA"/>
</dbReference>
<proteinExistence type="predicted"/>
<sequence>MPVEANIFSSRLQIRYNVGVDEKGNNIIRSKTYSNLKADVTDEAIYEVATAISDLQTNTLEEVHKIQDVMIIQV</sequence>
<name>A0A6A7KD92_9FIRM</name>
<dbReference type="Proteomes" id="UP000440004">
    <property type="component" value="Unassembled WGS sequence"/>
</dbReference>
<keyword evidence="3" id="KW-1185">Reference proteome</keyword>
<reference evidence="2 3" key="1">
    <citation type="submission" date="2019-10" db="EMBL/GenBank/DDBJ databases">
        <title>Alkalibaculum tamaniensis sp.nov., a new alkaliphilic acetogen, isolated on methoxylated aromatics from a mud volcano.</title>
        <authorList>
            <person name="Khomyakova M.A."/>
            <person name="Merkel A.Y."/>
            <person name="Bonch-Osmolovskaya E.A."/>
            <person name="Slobodkin A.I."/>
        </authorList>
    </citation>
    <scope>NUCLEOTIDE SEQUENCE [LARGE SCALE GENOMIC DNA]</scope>
    <source>
        <strain evidence="2 3">M08DMB</strain>
    </source>
</reference>
<dbReference type="Pfam" id="PF07872">
    <property type="entry name" value="DUF1659"/>
    <property type="match status" value="1"/>
</dbReference>
<gene>
    <name evidence="2" type="ORF">GC105_14455</name>
</gene>
<feature type="domain" description="DUF1659" evidence="1">
    <location>
        <begin position="3"/>
        <end position="72"/>
    </location>
</feature>
<organism evidence="2 3">
    <name type="scientific">Alkalibaculum sporogenes</name>
    <dbReference type="NCBI Taxonomy" id="2655001"/>
    <lineage>
        <taxon>Bacteria</taxon>
        <taxon>Bacillati</taxon>
        <taxon>Bacillota</taxon>
        <taxon>Clostridia</taxon>
        <taxon>Eubacteriales</taxon>
        <taxon>Eubacteriaceae</taxon>
        <taxon>Alkalibaculum</taxon>
    </lineage>
</organism>
<evidence type="ECO:0000313" key="3">
    <source>
        <dbReference type="Proteomes" id="UP000440004"/>
    </source>
</evidence>
<dbReference type="InterPro" id="IPR012454">
    <property type="entry name" value="DUF1659"/>
</dbReference>